<gene>
    <name evidence="1" type="ORF">RHGRI_032092</name>
</gene>
<dbReference type="AlphaFoldDB" id="A0AAV6IE15"/>
<dbReference type="InterPro" id="IPR011009">
    <property type="entry name" value="Kinase-like_dom_sf"/>
</dbReference>
<accession>A0AAV6IE15</accession>
<comment type="caution">
    <text evidence="1">The sequence shown here is derived from an EMBL/GenBank/DDBJ whole genome shotgun (WGS) entry which is preliminary data.</text>
</comment>
<dbReference type="Proteomes" id="UP000823749">
    <property type="component" value="Chromosome 11"/>
</dbReference>
<dbReference type="EMBL" id="JACTNZ010000011">
    <property type="protein sequence ID" value="KAG5525677.1"/>
    <property type="molecule type" value="Genomic_DNA"/>
</dbReference>
<reference evidence="1" key="1">
    <citation type="submission" date="2020-08" db="EMBL/GenBank/DDBJ databases">
        <title>Plant Genome Project.</title>
        <authorList>
            <person name="Zhang R.-G."/>
        </authorList>
    </citation>
    <scope>NUCLEOTIDE SEQUENCE</scope>
    <source>
        <strain evidence="1">WSP0</strain>
        <tissue evidence="1">Leaf</tissue>
    </source>
</reference>
<dbReference type="InterPro" id="IPR051564">
    <property type="entry name" value="LRR_receptor-like_kinase"/>
</dbReference>
<dbReference type="Gene3D" id="1.10.510.10">
    <property type="entry name" value="Transferase(Phosphotransferase) domain 1"/>
    <property type="match status" value="1"/>
</dbReference>
<organism evidence="1 2">
    <name type="scientific">Rhododendron griersonianum</name>
    <dbReference type="NCBI Taxonomy" id="479676"/>
    <lineage>
        <taxon>Eukaryota</taxon>
        <taxon>Viridiplantae</taxon>
        <taxon>Streptophyta</taxon>
        <taxon>Embryophyta</taxon>
        <taxon>Tracheophyta</taxon>
        <taxon>Spermatophyta</taxon>
        <taxon>Magnoliopsida</taxon>
        <taxon>eudicotyledons</taxon>
        <taxon>Gunneridae</taxon>
        <taxon>Pentapetalae</taxon>
        <taxon>asterids</taxon>
        <taxon>Ericales</taxon>
        <taxon>Ericaceae</taxon>
        <taxon>Ericoideae</taxon>
        <taxon>Rhodoreae</taxon>
        <taxon>Rhododendron</taxon>
    </lineage>
</organism>
<dbReference type="SUPFAM" id="SSF56112">
    <property type="entry name" value="Protein kinase-like (PK-like)"/>
    <property type="match status" value="1"/>
</dbReference>
<dbReference type="PANTHER" id="PTHR48055">
    <property type="entry name" value="LEUCINE-RICH REPEAT RECEPTOR PROTEIN KINASE EMS1"/>
    <property type="match status" value="1"/>
</dbReference>
<protein>
    <submittedName>
        <fullName evidence="1">Uncharacterized protein</fullName>
    </submittedName>
</protein>
<sequence length="106" mass="11876">MNITRVRGSGILHDPTTTQKSNIYSFGIILLELIFGRKPIQHGKNIVREVKEAMDEAKDPSELLEILDPKMGWGTSLVCLEKFLDLAMSCVGEISRNRPKRGEVGH</sequence>
<evidence type="ECO:0000313" key="1">
    <source>
        <dbReference type="EMBL" id="KAG5525677.1"/>
    </source>
</evidence>
<keyword evidence="2" id="KW-1185">Reference proteome</keyword>
<dbReference type="PANTHER" id="PTHR48055:SF56">
    <property type="entry name" value="PROTEIN KINASE DOMAIN-CONTAINING PROTEIN"/>
    <property type="match status" value="1"/>
</dbReference>
<proteinExistence type="predicted"/>
<evidence type="ECO:0000313" key="2">
    <source>
        <dbReference type="Proteomes" id="UP000823749"/>
    </source>
</evidence>
<dbReference type="GO" id="GO:0016020">
    <property type="term" value="C:membrane"/>
    <property type="evidence" value="ECO:0007669"/>
    <property type="project" value="TreeGrafter"/>
</dbReference>
<name>A0AAV6IE15_9ERIC</name>